<evidence type="ECO:0000256" key="2">
    <source>
        <dbReference type="ARBA" id="ARBA00012438"/>
    </source>
</evidence>
<reference evidence="14 15" key="1">
    <citation type="journal article" date="2020" name="J Geophys Res Biogeosci">
        <title>Magnetotaxis as an Adaptation to Enable Bacterial Shuttling of Microbial Sulfur and Sulfur Cycling Across Aquatic Oxic#Anoxic Interfaces.</title>
        <authorList>
            <person name="Li J."/>
            <person name="Liu P."/>
            <person name="Wang J."/>
            <person name="Roberts A.P."/>
            <person name="Pan Y."/>
        </authorList>
    </citation>
    <scope>NUCLEOTIDE SEQUENCE [LARGE SCALE GENOMIC DNA]</scope>
    <source>
        <strain evidence="14 15">MYR-1_YQ</strain>
    </source>
</reference>
<dbReference type="PANTHER" id="PTHR43065">
    <property type="entry name" value="SENSOR HISTIDINE KINASE"/>
    <property type="match status" value="1"/>
</dbReference>
<dbReference type="PROSITE" id="PS50112">
    <property type="entry name" value="PAS"/>
    <property type="match status" value="1"/>
</dbReference>
<dbReference type="Pfam" id="PF13185">
    <property type="entry name" value="GAF_2"/>
    <property type="match status" value="2"/>
</dbReference>
<gene>
    <name evidence="14" type="ORF">HWQ67_11560</name>
</gene>
<dbReference type="SMART" id="SM00387">
    <property type="entry name" value="HATPase_c"/>
    <property type="match status" value="1"/>
</dbReference>
<dbReference type="EC" id="2.7.13.3" evidence="2"/>
<feature type="domain" description="PAC" evidence="12">
    <location>
        <begin position="623"/>
        <end position="675"/>
    </location>
</feature>
<evidence type="ECO:0000313" key="14">
    <source>
        <dbReference type="EMBL" id="MBV6342223.1"/>
    </source>
</evidence>
<proteinExistence type="predicted"/>
<evidence type="ECO:0000256" key="3">
    <source>
        <dbReference type="ARBA" id="ARBA00022679"/>
    </source>
</evidence>
<dbReference type="PROSITE" id="PS50109">
    <property type="entry name" value="HIS_KIN"/>
    <property type="match status" value="1"/>
</dbReference>
<keyword evidence="15" id="KW-1185">Reference proteome</keyword>
<feature type="domain" description="Histidine kinase" evidence="10">
    <location>
        <begin position="1009"/>
        <end position="1231"/>
    </location>
</feature>
<dbReference type="InterPro" id="IPR003594">
    <property type="entry name" value="HATPase_dom"/>
</dbReference>
<evidence type="ECO:0000259" key="10">
    <source>
        <dbReference type="PROSITE" id="PS50109"/>
    </source>
</evidence>
<dbReference type="InterPro" id="IPR003661">
    <property type="entry name" value="HisK_dim/P_dom"/>
</dbReference>
<dbReference type="CDD" id="cd00130">
    <property type="entry name" value="PAS"/>
    <property type="match status" value="1"/>
</dbReference>
<dbReference type="InterPro" id="IPR003018">
    <property type="entry name" value="GAF"/>
</dbReference>
<dbReference type="RefSeq" id="WP_218252846.1">
    <property type="nucleotide sequence ID" value="NZ_JABXWD010000215.1"/>
</dbReference>
<evidence type="ECO:0000256" key="6">
    <source>
        <dbReference type="ARBA" id="ARBA00022840"/>
    </source>
</evidence>
<dbReference type="InterPro" id="IPR013655">
    <property type="entry name" value="PAS_fold_3"/>
</dbReference>
<comment type="caution">
    <text evidence="14">The sequence shown here is derived from an EMBL/GenBank/DDBJ whole genome shotgun (WGS) entry which is preliminary data.</text>
</comment>
<keyword evidence="7" id="KW-0902">Two-component regulatory system</keyword>
<keyword evidence="9" id="KW-0472">Membrane</keyword>
<evidence type="ECO:0000256" key="4">
    <source>
        <dbReference type="ARBA" id="ARBA00022741"/>
    </source>
</evidence>
<keyword evidence="8" id="KW-0175">Coiled coil</keyword>
<dbReference type="Pfam" id="PF02518">
    <property type="entry name" value="HATPase_c"/>
    <property type="match status" value="1"/>
</dbReference>
<dbReference type="CDD" id="cd00075">
    <property type="entry name" value="HATPase"/>
    <property type="match status" value="1"/>
</dbReference>
<evidence type="ECO:0000313" key="15">
    <source>
        <dbReference type="Proteomes" id="UP001196980"/>
    </source>
</evidence>
<keyword evidence="4" id="KW-0547">Nucleotide-binding</keyword>
<evidence type="ECO:0000256" key="9">
    <source>
        <dbReference type="SAM" id="Phobius"/>
    </source>
</evidence>
<dbReference type="CDD" id="cd00082">
    <property type="entry name" value="HisKA"/>
    <property type="match status" value="1"/>
</dbReference>
<dbReference type="CDD" id="cd06225">
    <property type="entry name" value="HAMP"/>
    <property type="match status" value="1"/>
</dbReference>
<dbReference type="Proteomes" id="UP001196980">
    <property type="component" value="Unassembled WGS sequence"/>
</dbReference>
<evidence type="ECO:0000256" key="7">
    <source>
        <dbReference type="ARBA" id="ARBA00023012"/>
    </source>
</evidence>
<dbReference type="InterPro" id="IPR000014">
    <property type="entry name" value="PAS"/>
</dbReference>
<feature type="transmembrane region" description="Helical" evidence="9">
    <location>
        <begin position="12"/>
        <end position="35"/>
    </location>
</feature>
<protein>
    <recommendedName>
        <fullName evidence="2">histidine kinase</fullName>
        <ecNumber evidence="2">2.7.13.3</ecNumber>
    </recommendedName>
</protein>
<dbReference type="EMBL" id="JABXWD010000215">
    <property type="protein sequence ID" value="MBV6342223.1"/>
    <property type="molecule type" value="Genomic_DNA"/>
</dbReference>
<name>A0ABS6S042_9BACT</name>
<keyword evidence="6" id="KW-0067">ATP-binding</keyword>
<dbReference type="InterPro" id="IPR005467">
    <property type="entry name" value="His_kinase_dom"/>
</dbReference>
<feature type="coiled-coil region" evidence="8">
    <location>
        <begin position="955"/>
        <end position="982"/>
    </location>
</feature>
<keyword evidence="9" id="KW-1133">Transmembrane helix</keyword>
<evidence type="ECO:0000259" key="13">
    <source>
        <dbReference type="PROSITE" id="PS50885"/>
    </source>
</evidence>
<evidence type="ECO:0000256" key="8">
    <source>
        <dbReference type="SAM" id="Coils"/>
    </source>
</evidence>
<dbReference type="NCBIfam" id="TIGR00229">
    <property type="entry name" value="sensory_box"/>
    <property type="match status" value="1"/>
</dbReference>
<dbReference type="SMART" id="SM00091">
    <property type="entry name" value="PAS"/>
    <property type="match status" value="2"/>
</dbReference>
<dbReference type="InterPro" id="IPR003660">
    <property type="entry name" value="HAMP_dom"/>
</dbReference>
<dbReference type="PROSITE" id="PS50885">
    <property type="entry name" value="HAMP"/>
    <property type="match status" value="1"/>
</dbReference>
<keyword evidence="3" id="KW-0808">Transferase</keyword>
<evidence type="ECO:0000259" key="11">
    <source>
        <dbReference type="PROSITE" id="PS50112"/>
    </source>
</evidence>
<feature type="domain" description="PAS" evidence="11">
    <location>
        <begin position="548"/>
        <end position="619"/>
    </location>
</feature>
<evidence type="ECO:0000259" key="12">
    <source>
        <dbReference type="PROSITE" id="PS50113"/>
    </source>
</evidence>
<sequence length="1231" mass="139221">MTDKSLRFSFNIRIFLAFGVLIVVTILSSVCVYLFGIPYTGIEGIYKKNTYQAEDNLKTFADLKKQRLVEWINDRIEDAEIISKTFHVGTTLERLLPRIQEYRLKFSTPQLFTEKLREDEDYRELALYLDEIQSVYYGSYKSIYIADAVSGTIVVSTEEDEVGSHVHTDEQDLKAWQEGVSLVRDTHGNEVSFVISRIINTCAAPHAPCTDRRFMLHMHANFKGVLTPLTVANEGLGKTAEVVLVDRGVRTLTPLRFKPSAKVMEYQLSAAPAKLAASGNEGMIEAIDYRGELVLAVFRHISVTPKVKIGMVVKIDKEELMEPVEDTIIATIWLMVCGVLLFIVLTYFIALRISRPILGLIEASENIKSGDLSIRVPIDVSGDLEILVHTFNNMLASIEYQQKATETIAHLTRTILDPKYDKHTISRLVHDEALRLTDSKHGYISLTDEGTNDNGYNAMWGCSLSTGEGFYTNSPKEHTSFCAPEGHREIKNFMSVPVTIENKIIGQIALTDSAKNYTEMDLSVINRLALIYGVAMERKDVEERLRDSEYRFRTMFEQAPLGVAIIASNTGKFIHINQTYCDIVGYSEGEMLTLAFQEITHPEDIQPDMDNMRRLISGEIPMFKMEKRYIRKDAKVVWVNLTCAPLWTGEEKPVYHLAIVEDITEKKQMSEAVEVERDKLNGIMETIQDGIYIINKDYEIEFVNRAIIEEFGELNGCKCYEYFYNGTGQCSWCKRDEVFAGKTITWEWDCPKNSKTYSHFDTPIRNIDGSISKFAIIHDISDIKNAQMIMKRELDFQAAIAEVSEALLSPDRDIVDIALIVNRQAMSLTDSMHGYVSEIDITTGHDIGHSVTALMRDGQCNVDTRDRKLFFPKGKDGYNALWGYALNTKQAFYTNNPLIHVAYAGCIPEGHVSLNRFLSVPAMIGDRLIGQIALANAQRDYGDTDLAIIKRLASIYALAVERKRMEEELHSLNDNLKTLVQQESSKRQMQEQLLIQQSKMAAMGEMVGLIAHQWKQPLNAIGIIVQDINDAYRFGEIDKEYIEHTVDLTMGQVTFMSRTIDDFRNFFKPSKQKVPFDVREAIDELISMFVAIFTKNNVNINLKADQGLKLKADGYPNEFKQVILNILNNSKDAIIYMRSNGYKIQGQIEVEITNDKSNEKILISIRDNGGGIPEDVIGRIFEPYYTTKGSEGTGIGLYMSRTIIETNMGGSITVRNVDDGAEFVITLQSCG</sequence>
<dbReference type="Pfam" id="PF08447">
    <property type="entry name" value="PAS_3"/>
    <property type="match status" value="1"/>
</dbReference>
<feature type="transmembrane region" description="Helical" evidence="9">
    <location>
        <begin position="328"/>
        <end position="350"/>
    </location>
</feature>
<dbReference type="InterPro" id="IPR000700">
    <property type="entry name" value="PAS-assoc_C"/>
</dbReference>
<evidence type="ECO:0000256" key="5">
    <source>
        <dbReference type="ARBA" id="ARBA00022777"/>
    </source>
</evidence>
<keyword evidence="9" id="KW-0812">Transmembrane</keyword>
<organism evidence="14 15">
    <name type="scientific">Candidatus Magnetobacterium casense</name>
    <dbReference type="NCBI Taxonomy" id="1455061"/>
    <lineage>
        <taxon>Bacteria</taxon>
        <taxon>Pseudomonadati</taxon>
        <taxon>Nitrospirota</taxon>
        <taxon>Thermodesulfovibrionia</taxon>
        <taxon>Thermodesulfovibrionales</taxon>
        <taxon>Candidatus Magnetobacteriaceae</taxon>
        <taxon>Candidatus Magnetobacterium</taxon>
    </lineage>
</organism>
<keyword evidence="5" id="KW-0418">Kinase</keyword>
<dbReference type="PROSITE" id="PS50113">
    <property type="entry name" value="PAC"/>
    <property type="match status" value="1"/>
</dbReference>
<dbReference type="SMART" id="SM00086">
    <property type="entry name" value="PAC"/>
    <property type="match status" value="1"/>
</dbReference>
<dbReference type="Pfam" id="PF00672">
    <property type="entry name" value="HAMP"/>
    <property type="match status" value="1"/>
</dbReference>
<evidence type="ECO:0000256" key="1">
    <source>
        <dbReference type="ARBA" id="ARBA00000085"/>
    </source>
</evidence>
<dbReference type="SMART" id="SM00304">
    <property type="entry name" value="HAMP"/>
    <property type="match status" value="1"/>
</dbReference>
<dbReference type="Pfam" id="PF13188">
    <property type="entry name" value="PAS_8"/>
    <property type="match status" value="1"/>
</dbReference>
<dbReference type="InterPro" id="IPR001610">
    <property type="entry name" value="PAC"/>
</dbReference>
<feature type="domain" description="HAMP" evidence="13">
    <location>
        <begin position="351"/>
        <end position="403"/>
    </location>
</feature>
<accession>A0ABS6S042</accession>
<comment type="catalytic activity">
    <reaction evidence="1">
        <text>ATP + protein L-histidine = ADP + protein N-phospho-L-histidine.</text>
        <dbReference type="EC" id="2.7.13.3"/>
    </reaction>
</comment>
<dbReference type="PANTHER" id="PTHR43065:SF46">
    <property type="entry name" value="C4-DICARBOXYLATE TRANSPORT SENSOR PROTEIN DCTB"/>
    <property type="match status" value="1"/>
</dbReference>